<dbReference type="EMBL" id="JAGGLJ010000022">
    <property type="protein sequence ID" value="MBP2026125.1"/>
    <property type="molecule type" value="Genomic_DNA"/>
</dbReference>
<comment type="caution">
    <text evidence="1">The sequence shown here is derived from an EMBL/GenBank/DDBJ whole genome shotgun (WGS) entry which is preliminary data.</text>
</comment>
<organism evidence="1 2">
    <name type="scientific">Peptoniphilus stercorisuis</name>
    <dbReference type="NCBI Taxonomy" id="1436965"/>
    <lineage>
        <taxon>Bacteria</taxon>
        <taxon>Bacillati</taxon>
        <taxon>Bacillota</taxon>
        <taxon>Tissierellia</taxon>
        <taxon>Tissierellales</taxon>
        <taxon>Peptoniphilaceae</taxon>
        <taxon>Peptoniphilus</taxon>
    </lineage>
</organism>
<evidence type="ECO:0000313" key="2">
    <source>
        <dbReference type="Proteomes" id="UP001519306"/>
    </source>
</evidence>
<reference evidence="1 2" key="1">
    <citation type="submission" date="2021-03" db="EMBL/GenBank/DDBJ databases">
        <title>Genomic Encyclopedia of Type Strains, Phase IV (KMG-IV): sequencing the most valuable type-strain genomes for metagenomic binning, comparative biology and taxonomic classification.</title>
        <authorList>
            <person name="Goeker M."/>
        </authorList>
    </citation>
    <scope>NUCLEOTIDE SEQUENCE [LARGE SCALE GENOMIC DNA]</scope>
    <source>
        <strain evidence="1 2">DSM 27563</strain>
    </source>
</reference>
<keyword evidence="2" id="KW-1185">Reference proteome</keyword>
<gene>
    <name evidence="1" type="ORF">J2Z71_001683</name>
</gene>
<protein>
    <submittedName>
        <fullName evidence="1">Uncharacterized protein</fullName>
    </submittedName>
</protein>
<evidence type="ECO:0000313" key="1">
    <source>
        <dbReference type="EMBL" id="MBP2026125.1"/>
    </source>
</evidence>
<dbReference type="Proteomes" id="UP001519306">
    <property type="component" value="Unassembled WGS sequence"/>
</dbReference>
<name>A0ABS4KEC2_9FIRM</name>
<accession>A0ABS4KEC2</accession>
<proteinExistence type="predicted"/>
<sequence length="44" mass="5372">MKYIDCRKYVVYDKKDGKVKLEESINNNNKKIDKYKNFTKKIID</sequence>